<evidence type="ECO:0000313" key="1">
    <source>
        <dbReference type="EMBL" id="MBW0474630.1"/>
    </source>
</evidence>
<dbReference type="PANTHER" id="PTHR37984">
    <property type="entry name" value="PROTEIN CBG26694"/>
    <property type="match status" value="1"/>
</dbReference>
<comment type="caution">
    <text evidence="1">The sequence shown here is derived from an EMBL/GenBank/DDBJ whole genome shotgun (WGS) entry which is preliminary data.</text>
</comment>
<dbReference type="GO" id="GO:0003676">
    <property type="term" value="F:nucleic acid binding"/>
    <property type="evidence" value="ECO:0007669"/>
    <property type="project" value="InterPro"/>
</dbReference>
<dbReference type="OrthoDB" id="3158924at2759"/>
<evidence type="ECO:0000313" key="2">
    <source>
        <dbReference type="Proteomes" id="UP000765509"/>
    </source>
</evidence>
<dbReference type="EMBL" id="AVOT02003810">
    <property type="protein sequence ID" value="MBW0474630.1"/>
    <property type="molecule type" value="Genomic_DNA"/>
</dbReference>
<gene>
    <name evidence="1" type="ORF">O181_014345</name>
</gene>
<name>A0A9Q3C1P7_9BASI</name>
<proteinExistence type="predicted"/>
<evidence type="ECO:0008006" key="3">
    <source>
        <dbReference type="Google" id="ProtNLM"/>
    </source>
</evidence>
<dbReference type="InterPro" id="IPR036397">
    <property type="entry name" value="RNaseH_sf"/>
</dbReference>
<protein>
    <recommendedName>
        <fullName evidence="3">Integrase catalytic domain-containing protein</fullName>
    </recommendedName>
</protein>
<dbReference type="InterPro" id="IPR050951">
    <property type="entry name" value="Retrovirus_Pol_polyprotein"/>
</dbReference>
<dbReference type="PANTHER" id="PTHR37984:SF5">
    <property type="entry name" value="PROTEIN NYNRIN-LIKE"/>
    <property type="match status" value="1"/>
</dbReference>
<dbReference type="SUPFAM" id="SSF53098">
    <property type="entry name" value="Ribonuclease H-like"/>
    <property type="match status" value="1"/>
</dbReference>
<dbReference type="AlphaFoldDB" id="A0A9Q3C1P7"/>
<keyword evidence="2" id="KW-1185">Reference proteome</keyword>
<organism evidence="1 2">
    <name type="scientific">Austropuccinia psidii MF-1</name>
    <dbReference type="NCBI Taxonomy" id="1389203"/>
    <lineage>
        <taxon>Eukaryota</taxon>
        <taxon>Fungi</taxon>
        <taxon>Dikarya</taxon>
        <taxon>Basidiomycota</taxon>
        <taxon>Pucciniomycotina</taxon>
        <taxon>Pucciniomycetes</taxon>
        <taxon>Pucciniales</taxon>
        <taxon>Sphaerophragmiaceae</taxon>
        <taxon>Austropuccinia</taxon>
    </lineage>
</organism>
<dbReference type="Proteomes" id="UP000765509">
    <property type="component" value="Unassembled WGS sequence"/>
</dbReference>
<accession>A0A9Q3C1P7</accession>
<dbReference type="InterPro" id="IPR012337">
    <property type="entry name" value="RNaseH-like_sf"/>
</dbReference>
<dbReference type="Gene3D" id="3.30.420.10">
    <property type="entry name" value="Ribonuclease H-like superfamily/Ribonuclease H"/>
    <property type="match status" value="1"/>
</dbReference>
<sequence>MDWVTGLPPGGENSYNACLLIFDSGIDPKFPSALWKNLQSLFGTNLCFAKAYHPQADGLAERMIQNLGDMVRRFCKYCLDLKDCDVFTHDWHTLLPALELAYKTSFHAITNQNPAISEKGWNPRLPQDSLRKYLVGIHPTDSSLKGMIGKARKHAARCMEDSFAYAKDKWDKSHATLDFKIGYLVLVSTTNLNNIKGCKKLKDSFSGPFVM</sequence>
<reference evidence="1" key="1">
    <citation type="submission" date="2021-03" db="EMBL/GenBank/DDBJ databases">
        <title>Draft genome sequence of rust myrtle Austropuccinia psidii MF-1, a brazilian biotype.</title>
        <authorList>
            <person name="Quecine M.C."/>
            <person name="Pachon D.M.R."/>
            <person name="Bonatelli M.L."/>
            <person name="Correr F.H."/>
            <person name="Franceschini L.M."/>
            <person name="Leite T.F."/>
            <person name="Margarido G.R.A."/>
            <person name="Almeida C.A."/>
            <person name="Ferrarezi J.A."/>
            <person name="Labate C.A."/>
        </authorList>
    </citation>
    <scope>NUCLEOTIDE SEQUENCE</scope>
    <source>
        <strain evidence="1">MF-1</strain>
    </source>
</reference>